<feature type="transmembrane region" description="Helical" evidence="11">
    <location>
        <begin position="40"/>
        <end position="61"/>
    </location>
</feature>
<evidence type="ECO:0000256" key="10">
    <source>
        <dbReference type="ARBA" id="ARBA00023136"/>
    </source>
</evidence>
<keyword evidence="9" id="KW-0625">Polysaccharide transport</keyword>
<evidence type="ECO:0000256" key="3">
    <source>
        <dbReference type="ARBA" id="ARBA00022448"/>
    </source>
</evidence>
<feature type="transmembrane region" description="Helical" evidence="11">
    <location>
        <begin position="67"/>
        <end position="86"/>
    </location>
</feature>
<keyword evidence="3 11" id="KW-0813">Transport</keyword>
<keyword evidence="8 11" id="KW-1133">Transmembrane helix</keyword>
<keyword evidence="5" id="KW-0762">Sugar transport</keyword>
<dbReference type="GO" id="GO:0015920">
    <property type="term" value="P:lipopolysaccharide transport"/>
    <property type="evidence" value="ECO:0007669"/>
    <property type="project" value="TreeGrafter"/>
</dbReference>
<dbReference type="InterPro" id="IPR013525">
    <property type="entry name" value="ABC2_TM"/>
</dbReference>
<keyword evidence="7" id="KW-0972">Capsule biogenesis/degradation</keyword>
<sequence>MRSATISDSWRALAALQMRVAASLILRETRATFGTSHLGYLWAIITPVASIVLLTVIFTYAARHPPFGTSLALFFATGIIMLQLVLRLAESLMTAVEANRALLAYPPIKRTDVLFARAILIVLTYLVIAGVIYGGLIALGMATPPAHLEDVLFAFVAASLLGTGMGLINAMLLNRWDSWRRIAPILTKPLFFISGVFFVPDYLPPQIIEWLQWNPVLHAIEWTREGYYPGYESQVLDKTFLLLTSLILVFIGLAAERLTRRNGGL</sequence>
<dbReference type="PIRSF" id="PIRSF006648">
    <property type="entry name" value="DrrB"/>
    <property type="match status" value="1"/>
</dbReference>
<keyword evidence="10 11" id="KW-0472">Membrane</keyword>
<evidence type="ECO:0000256" key="6">
    <source>
        <dbReference type="ARBA" id="ARBA00022692"/>
    </source>
</evidence>
<dbReference type="PANTHER" id="PTHR30413">
    <property type="entry name" value="INNER MEMBRANE TRANSPORT PERMEASE"/>
    <property type="match status" value="1"/>
</dbReference>
<protein>
    <recommendedName>
        <fullName evidence="11">Transport permease protein</fullName>
    </recommendedName>
</protein>
<dbReference type="RefSeq" id="WP_188721601.1">
    <property type="nucleotide sequence ID" value="NZ_BMIF01000008.1"/>
</dbReference>
<feature type="transmembrane region" description="Helical" evidence="11">
    <location>
        <begin position="185"/>
        <end position="203"/>
    </location>
</feature>
<name>A0A916RXY4_9HYPH</name>
<feature type="transmembrane region" description="Helical" evidence="11">
    <location>
        <begin position="114"/>
        <end position="139"/>
    </location>
</feature>
<dbReference type="PRINTS" id="PR00164">
    <property type="entry name" value="ABC2TRNSPORT"/>
</dbReference>
<keyword evidence="14" id="KW-1185">Reference proteome</keyword>
<feature type="transmembrane region" description="Helical" evidence="11">
    <location>
        <begin position="239"/>
        <end position="255"/>
    </location>
</feature>
<evidence type="ECO:0000256" key="8">
    <source>
        <dbReference type="ARBA" id="ARBA00022989"/>
    </source>
</evidence>
<evidence type="ECO:0000256" key="1">
    <source>
        <dbReference type="ARBA" id="ARBA00004651"/>
    </source>
</evidence>
<dbReference type="PANTHER" id="PTHR30413:SF10">
    <property type="entry name" value="CAPSULE POLYSACCHARIDE EXPORT INNER-MEMBRANE PROTEIN CTRC"/>
    <property type="match status" value="1"/>
</dbReference>
<proteinExistence type="inferred from homology"/>
<evidence type="ECO:0000256" key="7">
    <source>
        <dbReference type="ARBA" id="ARBA00022903"/>
    </source>
</evidence>
<evidence type="ECO:0000313" key="14">
    <source>
        <dbReference type="Proteomes" id="UP000636264"/>
    </source>
</evidence>
<dbReference type="AlphaFoldDB" id="A0A916RXY4"/>
<comment type="subcellular location">
    <subcellularLocation>
        <location evidence="11">Cell inner membrane</location>
        <topology evidence="11">Multi-pass membrane protein</topology>
    </subcellularLocation>
    <subcellularLocation>
        <location evidence="1">Cell membrane</location>
        <topology evidence="1">Multi-pass membrane protein</topology>
    </subcellularLocation>
</comment>
<evidence type="ECO:0000256" key="4">
    <source>
        <dbReference type="ARBA" id="ARBA00022475"/>
    </source>
</evidence>
<comment type="caution">
    <text evidence="13">The sequence shown here is derived from an EMBL/GenBank/DDBJ whole genome shotgun (WGS) entry which is preliminary data.</text>
</comment>
<evidence type="ECO:0000259" key="12">
    <source>
        <dbReference type="PROSITE" id="PS51012"/>
    </source>
</evidence>
<dbReference type="Proteomes" id="UP000636264">
    <property type="component" value="Unassembled WGS sequence"/>
</dbReference>
<evidence type="ECO:0000313" key="13">
    <source>
        <dbReference type="EMBL" id="GGA71710.1"/>
    </source>
</evidence>
<keyword evidence="6 11" id="KW-0812">Transmembrane</keyword>
<keyword evidence="4 11" id="KW-1003">Cell membrane</keyword>
<evidence type="ECO:0000256" key="9">
    <source>
        <dbReference type="ARBA" id="ARBA00023047"/>
    </source>
</evidence>
<feature type="transmembrane region" description="Helical" evidence="11">
    <location>
        <begin position="151"/>
        <end position="173"/>
    </location>
</feature>
<reference evidence="13" key="2">
    <citation type="submission" date="2020-09" db="EMBL/GenBank/DDBJ databases">
        <authorList>
            <person name="Sun Q."/>
            <person name="Zhou Y."/>
        </authorList>
    </citation>
    <scope>NUCLEOTIDE SEQUENCE</scope>
    <source>
        <strain evidence="13">CGMCC 1.15320</strain>
    </source>
</reference>
<dbReference type="EMBL" id="BMIF01000008">
    <property type="protein sequence ID" value="GGA71710.1"/>
    <property type="molecule type" value="Genomic_DNA"/>
</dbReference>
<dbReference type="GO" id="GO:0140359">
    <property type="term" value="F:ABC-type transporter activity"/>
    <property type="evidence" value="ECO:0007669"/>
    <property type="project" value="InterPro"/>
</dbReference>
<dbReference type="PROSITE" id="PS51012">
    <property type="entry name" value="ABC_TM2"/>
    <property type="match status" value="1"/>
</dbReference>
<dbReference type="GO" id="GO:0015774">
    <property type="term" value="P:polysaccharide transport"/>
    <property type="evidence" value="ECO:0007669"/>
    <property type="project" value="UniProtKB-KW"/>
</dbReference>
<dbReference type="InterPro" id="IPR047817">
    <property type="entry name" value="ABC2_TM_bact-type"/>
</dbReference>
<gene>
    <name evidence="13" type="primary">kpsM</name>
    <name evidence="13" type="ORF">GCM10011385_26920</name>
</gene>
<evidence type="ECO:0000256" key="11">
    <source>
        <dbReference type="RuleBase" id="RU361157"/>
    </source>
</evidence>
<dbReference type="GO" id="GO:0043190">
    <property type="term" value="C:ATP-binding cassette (ABC) transporter complex"/>
    <property type="evidence" value="ECO:0007669"/>
    <property type="project" value="InterPro"/>
</dbReference>
<organism evidence="13 14">
    <name type="scientific">Nitratireductor aestuarii</name>
    <dbReference type="NCBI Taxonomy" id="1735103"/>
    <lineage>
        <taxon>Bacteria</taxon>
        <taxon>Pseudomonadati</taxon>
        <taxon>Pseudomonadota</taxon>
        <taxon>Alphaproteobacteria</taxon>
        <taxon>Hyphomicrobiales</taxon>
        <taxon>Phyllobacteriaceae</taxon>
        <taxon>Nitratireductor</taxon>
    </lineage>
</organism>
<feature type="domain" description="ABC transmembrane type-2" evidence="12">
    <location>
        <begin position="38"/>
        <end position="261"/>
    </location>
</feature>
<accession>A0A916RXY4</accession>
<dbReference type="InterPro" id="IPR000412">
    <property type="entry name" value="ABC_2_transport"/>
</dbReference>
<dbReference type="Pfam" id="PF01061">
    <property type="entry name" value="ABC2_membrane"/>
    <property type="match status" value="1"/>
</dbReference>
<reference evidence="13" key="1">
    <citation type="journal article" date="2014" name="Int. J. Syst. Evol. Microbiol.">
        <title>Complete genome sequence of Corynebacterium casei LMG S-19264T (=DSM 44701T), isolated from a smear-ripened cheese.</title>
        <authorList>
            <consortium name="US DOE Joint Genome Institute (JGI-PGF)"/>
            <person name="Walter F."/>
            <person name="Albersmeier A."/>
            <person name="Kalinowski J."/>
            <person name="Ruckert C."/>
        </authorList>
    </citation>
    <scope>NUCLEOTIDE SEQUENCE</scope>
    <source>
        <strain evidence="13">CGMCC 1.15320</strain>
    </source>
</reference>
<comment type="similarity">
    <text evidence="2 11">Belongs to the ABC-2 integral membrane protein family.</text>
</comment>
<evidence type="ECO:0000256" key="5">
    <source>
        <dbReference type="ARBA" id="ARBA00022597"/>
    </source>
</evidence>
<evidence type="ECO:0000256" key="2">
    <source>
        <dbReference type="ARBA" id="ARBA00007783"/>
    </source>
</evidence>